<gene>
    <name evidence="1" type="ORF">LCGC14_2519500</name>
</gene>
<evidence type="ECO:0000313" key="1">
    <source>
        <dbReference type="EMBL" id="KKL14065.1"/>
    </source>
</evidence>
<protein>
    <submittedName>
        <fullName evidence="1">Uncharacterized protein</fullName>
    </submittedName>
</protein>
<dbReference type="EMBL" id="LAZR01040609">
    <property type="protein sequence ID" value="KKL14065.1"/>
    <property type="molecule type" value="Genomic_DNA"/>
</dbReference>
<proteinExistence type="predicted"/>
<organism evidence="1">
    <name type="scientific">marine sediment metagenome</name>
    <dbReference type="NCBI Taxonomy" id="412755"/>
    <lineage>
        <taxon>unclassified sequences</taxon>
        <taxon>metagenomes</taxon>
        <taxon>ecological metagenomes</taxon>
    </lineage>
</organism>
<comment type="caution">
    <text evidence="1">The sequence shown here is derived from an EMBL/GenBank/DDBJ whole genome shotgun (WGS) entry which is preliminary data.</text>
</comment>
<sequence>GYSHPDIHIIPNRVKIYDEEGNLVEERTEALMVPIIKHVQPNPYAGNKLLTILARAQGWADVSAMNVNHQHSGDINIYKIEELSMENLSDEVKNLLFDLNMKQLSDAQNN</sequence>
<dbReference type="AlphaFoldDB" id="A0A0F9AX74"/>
<name>A0A0F9AX74_9ZZZZ</name>
<accession>A0A0F9AX74</accession>
<feature type="non-terminal residue" evidence="1">
    <location>
        <position position="1"/>
    </location>
</feature>
<reference evidence="1" key="1">
    <citation type="journal article" date="2015" name="Nature">
        <title>Complex archaea that bridge the gap between prokaryotes and eukaryotes.</title>
        <authorList>
            <person name="Spang A."/>
            <person name="Saw J.H."/>
            <person name="Jorgensen S.L."/>
            <person name="Zaremba-Niedzwiedzka K."/>
            <person name="Martijn J."/>
            <person name="Lind A.E."/>
            <person name="van Eijk R."/>
            <person name="Schleper C."/>
            <person name="Guy L."/>
            <person name="Ettema T.J."/>
        </authorList>
    </citation>
    <scope>NUCLEOTIDE SEQUENCE</scope>
</reference>